<evidence type="ECO:0000313" key="2">
    <source>
        <dbReference type="Proteomes" id="UP001234178"/>
    </source>
</evidence>
<accession>A0ABR0A5Q0</accession>
<gene>
    <name evidence="1" type="ORF">OUZ56_002296</name>
</gene>
<evidence type="ECO:0000313" key="1">
    <source>
        <dbReference type="EMBL" id="KAK4020305.1"/>
    </source>
</evidence>
<dbReference type="Proteomes" id="UP001234178">
    <property type="component" value="Unassembled WGS sequence"/>
</dbReference>
<sequence length="68" mass="7772">MQSCSRRSMVWLSTAKPCMHEKRASKHIFGMYLMYYGGRRIIQSLGSIQDLVFQKSLTTLICRDPGGT</sequence>
<dbReference type="EMBL" id="JAOYFB010000036">
    <property type="protein sequence ID" value="KAK4020305.1"/>
    <property type="molecule type" value="Genomic_DNA"/>
</dbReference>
<keyword evidence="2" id="KW-1185">Reference proteome</keyword>
<reference evidence="1 2" key="1">
    <citation type="journal article" date="2023" name="Nucleic Acids Res.">
        <title>The hologenome of Daphnia magna reveals possible DNA methylation and microbiome-mediated evolution of the host genome.</title>
        <authorList>
            <person name="Chaturvedi A."/>
            <person name="Li X."/>
            <person name="Dhandapani V."/>
            <person name="Marshall H."/>
            <person name="Kissane S."/>
            <person name="Cuenca-Cambronero M."/>
            <person name="Asole G."/>
            <person name="Calvet F."/>
            <person name="Ruiz-Romero M."/>
            <person name="Marangio P."/>
            <person name="Guigo R."/>
            <person name="Rago D."/>
            <person name="Mirbahai L."/>
            <person name="Eastwood N."/>
            <person name="Colbourne J.K."/>
            <person name="Zhou J."/>
            <person name="Mallon E."/>
            <person name="Orsini L."/>
        </authorList>
    </citation>
    <scope>NUCLEOTIDE SEQUENCE [LARGE SCALE GENOMIC DNA]</scope>
    <source>
        <strain evidence="1">LRV0_1</strain>
    </source>
</reference>
<name>A0ABR0A5Q0_9CRUS</name>
<proteinExistence type="predicted"/>
<comment type="caution">
    <text evidence="1">The sequence shown here is derived from an EMBL/GenBank/DDBJ whole genome shotgun (WGS) entry which is preliminary data.</text>
</comment>
<organism evidence="1 2">
    <name type="scientific">Daphnia magna</name>
    <dbReference type="NCBI Taxonomy" id="35525"/>
    <lineage>
        <taxon>Eukaryota</taxon>
        <taxon>Metazoa</taxon>
        <taxon>Ecdysozoa</taxon>
        <taxon>Arthropoda</taxon>
        <taxon>Crustacea</taxon>
        <taxon>Branchiopoda</taxon>
        <taxon>Diplostraca</taxon>
        <taxon>Cladocera</taxon>
        <taxon>Anomopoda</taxon>
        <taxon>Daphniidae</taxon>
        <taxon>Daphnia</taxon>
    </lineage>
</organism>
<protein>
    <submittedName>
        <fullName evidence="1">Uncharacterized protein</fullName>
    </submittedName>
</protein>